<comment type="caution">
    <text evidence="2">The sequence shown here is derived from an EMBL/GenBank/DDBJ whole genome shotgun (WGS) entry which is preliminary data.</text>
</comment>
<name>A0A2K2FDZ7_9CLOT</name>
<dbReference type="Proteomes" id="UP000236151">
    <property type="component" value="Unassembled WGS sequence"/>
</dbReference>
<feature type="transmembrane region" description="Helical" evidence="1">
    <location>
        <begin position="210"/>
        <end position="227"/>
    </location>
</feature>
<keyword evidence="1" id="KW-0472">Membrane</keyword>
<proteinExistence type="predicted"/>
<feature type="transmembrane region" description="Helical" evidence="1">
    <location>
        <begin position="180"/>
        <end position="204"/>
    </location>
</feature>
<feature type="transmembrane region" description="Helical" evidence="1">
    <location>
        <begin position="69"/>
        <end position="89"/>
    </location>
</feature>
<dbReference type="KEGG" id="cthd:CDO33_10485"/>
<keyword evidence="1" id="KW-1133">Transmembrane helix</keyword>
<reference evidence="2 3" key="1">
    <citation type="submission" date="2017-06" db="EMBL/GenBank/DDBJ databases">
        <title>Investigating the central metabolism of Clostridium thermosuccinogenes.</title>
        <authorList>
            <person name="Koendjbiharie J.G."/>
            <person name="van Kranenburg R."/>
        </authorList>
    </citation>
    <scope>NUCLEOTIDE SEQUENCE [LARGE SCALE GENOMIC DNA]</scope>
    <source>
        <strain evidence="2 3">DSM 5806</strain>
    </source>
</reference>
<keyword evidence="1" id="KW-0812">Transmembrane</keyword>
<keyword evidence="3" id="KW-1185">Reference proteome</keyword>
<gene>
    <name evidence="2" type="ORF">CDQ84_10095</name>
</gene>
<evidence type="ECO:0000256" key="1">
    <source>
        <dbReference type="SAM" id="Phobius"/>
    </source>
</evidence>
<feature type="transmembrane region" description="Helical" evidence="1">
    <location>
        <begin position="137"/>
        <end position="159"/>
    </location>
</feature>
<protein>
    <recommendedName>
        <fullName evidence="4">Glycerophosphoryl diester phosphodiesterase membrane domain-containing protein</fullName>
    </recommendedName>
</protein>
<feature type="transmembrane region" description="Helical" evidence="1">
    <location>
        <begin position="110"/>
        <end position="131"/>
    </location>
</feature>
<dbReference type="RefSeq" id="WP_103081617.1">
    <property type="nucleotide sequence ID" value="NZ_CP021850.1"/>
</dbReference>
<feature type="transmembrane region" description="Helical" evidence="1">
    <location>
        <begin position="31"/>
        <end position="49"/>
    </location>
</feature>
<dbReference type="AlphaFoldDB" id="A0A2K2FDZ7"/>
<dbReference type="EMBL" id="NIOJ01000023">
    <property type="protein sequence ID" value="PNT98881.1"/>
    <property type="molecule type" value="Genomic_DNA"/>
</dbReference>
<evidence type="ECO:0000313" key="3">
    <source>
        <dbReference type="Proteomes" id="UP000236151"/>
    </source>
</evidence>
<organism evidence="2 3">
    <name type="scientific">Clostridium thermosuccinogenes</name>
    <dbReference type="NCBI Taxonomy" id="84032"/>
    <lineage>
        <taxon>Bacteria</taxon>
        <taxon>Bacillati</taxon>
        <taxon>Bacillota</taxon>
        <taxon>Clostridia</taxon>
        <taxon>Eubacteriales</taxon>
        <taxon>Clostridiaceae</taxon>
        <taxon>Clostridium</taxon>
    </lineage>
</organism>
<accession>A0A2K2FDZ7</accession>
<evidence type="ECO:0008006" key="4">
    <source>
        <dbReference type="Google" id="ProtNLM"/>
    </source>
</evidence>
<sequence>MVSNHGTGKLRGFRAYFPKALKFFDLKDDRLAPIVFSIVLFANLLGIFLQGPTDGSDIADKITPSTIPLYILMNIITKLALSVYLAACIKEMKGEVYSLKSCVDLVLKRSLRILAASVVYTLFTTVLIVILTLSGLFYLAIPILVIYIMYQFNTCYIVDRNYGIIASFKASRKVTSGYKWRIFVLTLIFTVVLIFISMMILGVFVTSGSALIYSFVIYFMLSLFNMMNEKLIALLYYDLEYGAFEIEKKLKDDEF</sequence>
<evidence type="ECO:0000313" key="2">
    <source>
        <dbReference type="EMBL" id="PNT98881.1"/>
    </source>
</evidence>